<evidence type="ECO:0000313" key="4">
    <source>
        <dbReference type="Proteomes" id="UP000183002"/>
    </source>
</evidence>
<feature type="chain" id="PRO_5010180052" evidence="2">
    <location>
        <begin position="21"/>
        <end position="193"/>
    </location>
</feature>
<keyword evidence="4" id="KW-1185">Reference proteome</keyword>
<dbReference type="InterPro" id="IPR011990">
    <property type="entry name" value="TPR-like_helical_dom_sf"/>
</dbReference>
<sequence length="193" mass="20485">MTRRRSVLILGLILGLPFLAACQSTGGLSASDRARNAAPGTDTGALGVDGLLVGHRLMEAGEFDLALRAYLRGASEQGLNADVLSALGSANLRLGRLGQAETLLRQAIKADPTSVPAHNNLGVVLMERGNSGEARAVFQQAFALDSGSSDSIQQNLRLAIARSNSAVYDDQEQSHDFTLVRRDRGQYVLLSQL</sequence>
<dbReference type="PROSITE" id="PS51257">
    <property type="entry name" value="PROKAR_LIPOPROTEIN"/>
    <property type="match status" value="1"/>
</dbReference>
<gene>
    <name evidence="3" type="ORF">SAMN05216227_1005104</name>
</gene>
<feature type="signal peptide" evidence="2">
    <location>
        <begin position="1"/>
        <end position="20"/>
    </location>
</feature>
<keyword evidence="1" id="KW-0802">TPR repeat</keyword>
<proteinExistence type="predicted"/>
<dbReference type="PROSITE" id="PS50005">
    <property type="entry name" value="TPR"/>
    <property type="match status" value="1"/>
</dbReference>
<evidence type="ECO:0000313" key="3">
    <source>
        <dbReference type="EMBL" id="SEM97361.1"/>
    </source>
</evidence>
<dbReference type="Pfam" id="PF13432">
    <property type="entry name" value="TPR_16"/>
    <property type="match status" value="1"/>
</dbReference>
<protein>
    <submittedName>
        <fullName evidence="3">Tetratricopeptide repeat-containing protein</fullName>
    </submittedName>
</protein>
<dbReference type="InterPro" id="IPR019734">
    <property type="entry name" value="TPR_rpt"/>
</dbReference>
<reference evidence="3 4" key="1">
    <citation type="submission" date="2016-10" db="EMBL/GenBank/DDBJ databases">
        <authorList>
            <person name="de Groot N.N."/>
        </authorList>
    </citation>
    <scope>NUCLEOTIDE SEQUENCE [LARGE SCALE GENOMIC DNA]</scope>
    <source>
        <strain evidence="3 4">CGMCC 1.10836</strain>
    </source>
</reference>
<dbReference type="Gene3D" id="1.25.40.10">
    <property type="entry name" value="Tetratricopeptide repeat domain"/>
    <property type="match status" value="1"/>
</dbReference>
<dbReference type="SUPFAM" id="SSF48452">
    <property type="entry name" value="TPR-like"/>
    <property type="match status" value="1"/>
</dbReference>
<dbReference type="STRING" id="1077947.SAMN05216227_1005104"/>
<evidence type="ECO:0000256" key="1">
    <source>
        <dbReference type="PROSITE-ProRule" id="PRU00339"/>
    </source>
</evidence>
<dbReference type="Proteomes" id="UP000183002">
    <property type="component" value="Unassembled WGS sequence"/>
</dbReference>
<evidence type="ECO:0000256" key="2">
    <source>
        <dbReference type="SAM" id="SignalP"/>
    </source>
</evidence>
<dbReference type="OrthoDB" id="495305at2"/>
<dbReference type="AlphaFoldDB" id="A0A1H8CQ31"/>
<accession>A0A1H8CQ31</accession>
<organism evidence="3 4">
    <name type="scientific">Pseudorhodobacter antarcticus</name>
    <dbReference type="NCBI Taxonomy" id="1077947"/>
    <lineage>
        <taxon>Bacteria</taxon>
        <taxon>Pseudomonadati</taxon>
        <taxon>Pseudomonadota</taxon>
        <taxon>Alphaproteobacteria</taxon>
        <taxon>Rhodobacterales</taxon>
        <taxon>Paracoccaceae</taxon>
        <taxon>Pseudorhodobacter</taxon>
    </lineage>
</organism>
<dbReference type="SMART" id="SM00028">
    <property type="entry name" value="TPR"/>
    <property type="match status" value="2"/>
</dbReference>
<keyword evidence="2" id="KW-0732">Signal</keyword>
<feature type="repeat" description="TPR" evidence="1">
    <location>
        <begin position="81"/>
        <end position="114"/>
    </location>
</feature>
<dbReference type="RefSeq" id="WP_050520728.1">
    <property type="nucleotide sequence ID" value="NZ_FOCO01000005.1"/>
</dbReference>
<dbReference type="EMBL" id="FOCO01000005">
    <property type="protein sequence ID" value="SEM97361.1"/>
    <property type="molecule type" value="Genomic_DNA"/>
</dbReference>
<name>A0A1H8CQ31_9RHOB</name>